<protein>
    <submittedName>
        <fullName evidence="1">Uncharacterized protein</fullName>
    </submittedName>
</protein>
<gene>
    <name evidence="1" type="ORF">ACFQ4A_14205</name>
</gene>
<evidence type="ECO:0000313" key="2">
    <source>
        <dbReference type="Proteomes" id="UP001597178"/>
    </source>
</evidence>
<dbReference type="Proteomes" id="UP001597178">
    <property type="component" value="Unassembled WGS sequence"/>
</dbReference>
<evidence type="ECO:0000313" key="1">
    <source>
        <dbReference type="EMBL" id="MFD1362809.1"/>
    </source>
</evidence>
<dbReference type="EMBL" id="JBHTNH010000028">
    <property type="protein sequence ID" value="MFD1362809.1"/>
    <property type="molecule type" value="Genomic_DNA"/>
</dbReference>
<sequence>MKWKNPPHSGKYKLVATKKHTNDIGLIVLGPDRREYSWNSVSYLPDGELKDYLLSMKDDIESGAFDIELLDQELEG</sequence>
<accession>A0ABW3ZX32</accession>
<proteinExistence type="predicted"/>
<comment type="caution">
    <text evidence="1">The sequence shown here is derived from an EMBL/GenBank/DDBJ whole genome shotgun (WGS) entry which is preliminary data.</text>
</comment>
<organism evidence="1 2">
    <name type="scientific">Lentibacillus salinarum</name>
    <dbReference type="NCBI Taxonomy" id="446820"/>
    <lineage>
        <taxon>Bacteria</taxon>
        <taxon>Bacillati</taxon>
        <taxon>Bacillota</taxon>
        <taxon>Bacilli</taxon>
        <taxon>Bacillales</taxon>
        <taxon>Bacillaceae</taxon>
        <taxon>Lentibacillus</taxon>
    </lineage>
</organism>
<reference evidence="2" key="1">
    <citation type="journal article" date="2019" name="Int. J. Syst. Evol. Microbiol.">
        <title>The Global Catalogue of Microorganisms (GCM) 10K type strain sequencing project: providing services to taxonomists for standard genome sequencing and annotation.</title>
        <authorList>
            <consortium name="The Broad Institute Genomics Platform"/>
            <consortium name="The Broad Institute Genome Sequencing Center for Infectious Disease"/>
            <person name="Wu L."/>
            <person name="Ma J."/>
        </authorList>
    </citation>
    <scope>NUCLEOTIDE SEQUENCE [LARGE SCALE GENOMIC DNA]</scope>
    <source>
        <strain evidence="2">CCUG 54822</strain>
    </source>
</reference>
<dbReference type="RefSeq" id="WP_382401720.1">
    <property type="nucleotide sequence ID" value="NZ_JBHTNH010000028.1"/>
</dbReference>
<keyword evidence="2" id="KW-1185">Reference proteome</keyword>
<name>A0ABW3ZX32_9BACI</name>